<evidence type="ECO:0000313" key="9">
    <source>
        <dbReference type="Proteomes" id="UP001549749"/>
    </source>
</evidence>
<sequence length="461" mass="51621">MKQRLLNILSTAVLLPALLLAGCDKYLDVKNSSSTIIPNRVSELEAIMDNPAVVALNSIPAQQERISDYSILTPDAFAALSDEERNEYLFNVQPEDLTVSSTWTSAYKKIFSCNVVLDLLPTVKDGLTQRGLQLKGHALYYRGFTHFMLLEHFSMPYNKETADKDPGIPIKKNPAEGDKTVRSTVAGSYKSILEDLDEAVRLLPAREPLLTRPDKLAAHAVLARIYLVRGEYDKARDHASEVLSVTSYVDDYNTRDLGLPLPFNYNMEEIIIPHSGVGPMFSDPRKSLVTPAFYQSYDEDDLRKTGLFTVNAPDNIVFKGSYTGWVSAAMFVGTTVPEMLLIRAECWARGGDADKAMKDLNDLLQHRYKKEHFQLRTASGADDALMQVITERKKELPFRGLRAMDLRRLGNDPRFAVTLERTITVNGQTFTATLRPGSNRYALPIPKTVIDLTGIEQNNLK</sequence>
<evidence type="ECO:0000256" key="1">
    <source>
        <dbReference type="ARBA" id="ARBA00004442"/>
    </source>
</evidence>
<dbReference type="Pfam" id="PF14322">
    <property type="entry name" value="SusD-like_3"/>
    <property type="match status" value="1"/>
</dbReference>
<proteinExistence type="inferred from homology"/>
<keyword evidence="3" id="KW-0732">Signal</keyword>
<dbReference type="InterPro" id="IPR012944">
    <property type="entry name" value="SusD_RagB_dom"/>
</dbReference>
<dbReference type="EMBL" id="JBEXAC010000001">
    <property type="protein sequence ID" value="MET6996326.1"/>
    <property type="molecule type" value="Genomic_DNA"/>
</dbReference>
<feature type="domain" description="SusD-like N-terminal" evidence="7">
    <location>
        <begin position="25"/>
        <end position="227"/>
    </location>
</feature>
<evidence type="ECO:0000256" key="2">
    <source>
        <dbReference type="ARBA" id="ARBA00006275"/>
    </source>
</evidence>
<dbReference type="SUPFAM" id="SSF48452">
    <property type="entry name" value="TPR-like"/>
    <property type="match status" value="1"/>
</dbReference>
<dbReference type="Proteomes" id="UP001549749">
    <property type="component" value="Unassembled WGS sequence"/>
</dbReference>
<evidence type="ECO:0000256" key="3">
    <source>
        <dbReference type="ARBA" id="ARBA00022729"/>
    </source>
</evidence>
<keyword evidence="4" id="KW-0472">Membrane</keyword>
<comment type="subcellular location">
    <subcellularLocation>
        <location evidence="1">Cell outer membrane</location>
    </subcellularLocation>
</comment>
<dbReference type="Gene3D" id="1.25.40.390">
    <property type="match status" value="1"/>
</dbReference>
<dbReference type="PROSITE" id="PS51257">
    <property type="entry name" value="PROKAR_LIPOPROTEIN"/>
    <property type="match status" value="1"/>
</dbReference>
<comment type="similarity">
    <text evidence="2">Belongs to the SusD family.</text>
</comment>
<comment type="caution">
    <text evidence="8">The sequence shown here is derived from an EMBL/GenBank/DDBJ whole genome shotgun (WGS) entry which is preliminary data.</text>
</comment>
<organism evidence="8 9">
    <name type="scientific">Chitinophaga defluvii</name>
    <dbReference type="NCBI Taxonomy" id="3163343"/>
    <lineage>
        <taxon>Bacteria</taxon>
        <taxon>Pseudomonadati</taxon>
        <taxon>Bacteroidota</taxon>
        <taxon>Chitinophagia</taxon>
        <taxon>Chitinophagales</taxon>
        <taxon>Chitinophagaceae</taxon>
        <taxon>Chitinophaga</taxon>
    </lineage>
</organism>
<keyword evidence="9" id="KW-1185">Reference proteome</keyword>
<evidence type="ECO:0000256" key="5">
    <source>
        <dbReference type="ARBA" id="ARBA00023237"/>
    </source>
</evidence>
<feature type="domain" description="RagB/SusD" evidence="6">
    <location>
        <begin position="338"/>
        <end position="452"/>
    </location>
</feature>
<evidence type="ECO:0000259" key="7">
    <source>
        <dbReference type="Pfam" id="PF14322"/>
    </source>
</evidence>
<dbReference type="Pfam" id="PF07980">
    <property type="entry name" value="SusD_RagB"/>
    <property type="match status" value="1"/>
</dbReference>
<gene>
    <name evidence="8" type="ORF">ABR189_03065</name>
</gene>
<evidence type="ECO:0000259" key="6">
    <source>
        <dbReference type="Pfam" id="PF07980"/>
    </source>
</evidence>
<reference evidence="8 9" key="1">
    <citation type="submission" date="2024-06" db="EMBL/GenBank/DDBJ databases">
        <title>Chitinophaga defluvii sp. nov., isolated from municipal sewage.</title>
        <authorList>
            <person name="Zhang L."/>
        </authorList>
    </citation>
    <scope>NUCLEOTIDE SEQUENCE [LARGE SCALE GENOMIC DNA]</scope>
    <source>
        <strain evidence="8 9">H8</strain>
    </source>
</reference>
<evidence type="ECO:0000313" key="8">
    <source>
        <dbReference type="EMBL" id="MET6996326.1"/>
    </source>
</evidence>
<dbReference type="RefSeq" id="WP_354658972.1">
    <property type="nucleotide sequence ID" value="NZ_JBEXAC010000001.1"/>
</dbReference>
<accession>A0ABV2SZX0</accession>
<protein>
    <submittedName>
        <fullName evidence="8">RagB/SusD family nutrient uptake outer membrane protein</fullName>
    </submittedName>
</protein>
<evidence type="ECO:0000256" key="4">
    <source>
        <dbReference type="ARBA" id="ARBA00023136"/>
    </source>
</evidence>
<name>A0ABV2SZX0_9BACT</name>
<keyword evidence="5" id="KW-0998">Cell outer membrane</keyword>
<dbReference type="InterPro" id="IPR011990">
    <property type="entry name" value="TPR-like_helical_dom_sf"/>
</dbReference>
<dbReference type="InterPro" id="IPR033985">
    <property type="entry name" value="SusD-like_N"/>
</dbReference>